<accession>A0AAU8B7F7</accession>
<protein>
    <submittedName>
        <fullName evidence="1">Uncharacterized protein</fullName>
    </submittedName>
</protein>
<evidence type="ECO:0000313" key="1">
    <source>
        <dbReference type="EMBL" id="XCD08272.1"/>
    </source>
</evidence>
<sequence>MGFRIITADCSVLQNGQFGMLKKQLQDLMELQH</sequence>
<dbReference type="EMBL" id="PP511876">
    <property type="protein sequence ID" value="XCD08272.1"/>
    <property type="molecule type" value="Genomic_DNA"/>
</dbReference>
<reference evidence="1" key="1">
    <citation type="submission" date="2024-03" db="EMBL/GenBank/DDBJ databases">
        <title>Diverse circular DNA viruses in blood, oral, and fecal samples of captive lemurs.</title>
        <authorList>
            <person name="Paietta E.N."/>
            <person name="Kraberger S."/>
            <person name="Lund M.C."/>
            <person name="Custer J.M."/>
            <person name="Vargas K.M."/>
            <person name="Ehmke E.E."/>
            <person name="Yoder A.D."/>
            <person name="Varsani A."/>
        </authorList>
    </citation>
    <scope>NUCLEOTIDE SEQUENCE</scope>
    <source>
        <strain evidence="1">Duke_30FF_63</strain>
    </source>
</reference>
<organism evidence="1">
    <name type="scientific">Dulem virus 42</name>
    <dbReference type="NCBI Taxonomy" id="3145760"/>
    <lineage>
        <taxon>Viruses</taxon>
        <taxon>Duplodnaviria</taxon>
        <taxon>Heunggongvirae</taxon>
        <taxon>Uroviricota</taxon>
        <taxon>Caudoviricetes</taxon>
    </lineage>
</organism>
<proteinExistence type="predicted"/>
<name>A0AAU8B7F7_9CAUD</name>